<proteinExistence type="predicted"/>
<organism evidence="1 2">
    <name type="scientific">Candidatus Komeilibacteria bacterium CG10_big_fil_rev_8_21_14_0_10_41_13</name>
    <dbReference type="NCBI Taxonomy" id="1974476"/>
    <lineage>
        <taxon>Bacteria</taxon>
        <taxon>Candidatus Komeiliibacteriota</taxon>
    </lineage>
</organism>
<dbReference type="Proteomes" id="UP000230543">
    <property type="component" value="Unassembled WGS sequence"/>
</dbReference>
<dbReference type="EMBL" id="PFBO01000125">
    <property type="protein sequence ID" value="PIT90190.1"/>
    <property type="molecule type" value="Genomic_DNA"/>
</dbReference>
<reference evidence="2" key="1">
    <citation type="submission" date="2017-09" db="EMBL/GenBank/DDBJ databases">
        <title>Depth-based differentiation of microbial function through sediment-hosted aquifers and enrichment of novel symbionts in the deep terrestrial subsurface.</title>
        <authorList>
            <person name="Probst A.J."/>
            <person name="Ladd B."/>
            <person name="Jarett J.K."/>
            <person name="Geller-Mcgrath D.E."/>
            <person name="Sieber C.M.K."/>
            <person name="Emerson J.B."/>
            <person name="Anantharaman K."/>
            <person name="Thomas B.C."/>
            <person name="Malmstrom R."/>
            <person name="Stieglmeier M."/>
            <person name="Klingl A."/>
            <person name="Woyke T."/>
            <person name="Ryan C.M."/>
            <person name="Banfield J.F."/>
        </authorList>
    </citation>
    <scope>NUCLEOTIDE SEQUENCE [LARGE SCALE GENOMIC DNA]</scope>
</reference>
<dbReference type="AlphaFoldDB" id="A0A2M6WBK4"/>
<name>A0A2M6WBK4_9BACT</name>
<comment type="caution">
    <text evidence="1">The sequence shown here is derived from an EMBL/GenBank/DDBJ whole genome shotgun (WGS) entry which is preliminary data.</text>
</comment>
<protein>
    <submittedName>
        <fullName evidence="1">Uncharacterized protein</fullName>
    </submittedName>
</protein>
<evidence type="ECO:0000313" key="2">
    <source>
        <dbReference type="Proteomes" id="UP000230543"/>
    </source>
</evidence>
<accession>A0A2M6WBK4</accession>
<sequence>MVDLLKLIEEELEKIKLEDIAEPTTPVQPGEKVIAVLSKKADRLEDVVRFKKLYHLKEVAIQQVKSATEKIEEAAESTKVGADPKEFHKAAKKFYLAVRMQETVEMLCFSSLIFTFIDHLVQVPGGIIELRQG</sequence>
<gene>
    <name evidence="1" type="ORF">COU22_03555</name>
</gene>
<feature type="non-terminal residue" evidence="1">
    <location>
        <position position="133"/>
    </location>
</feature>
<evidence type="ECO:0000313" key="1">
    <source>
        <dbReference type="EMBL" id="PIT90190.1"/>
    </source>
</evidence>